<accession>A0A918PFU5</accession>
<keyword evidence="2" id="KW-1185">Reference proteome</keyword>
<evidence type="ECO:0000313" key="1">
    <source>
        <dbReference type="EMBL" id="GGZ04699.1"/>
    </source>
</evidence>
<dbReference type="EMBL" id="BMZA01000006">
    <property type="protein sequence ID" value="GGZ04699.1"/>
    <property type="molecule type" value="Genomic_DNA"/>
</dbReference>
<name>A0A918PFU5_9SPHN</name>
<dbReference type="Proteomes" id="UP000648075">
    <property type="component" value="Unassembled WGS sequence"/>
</dbReference>
<comment type="caution">
    <text evidence="1">The sequence shown here is derived from an EMBL/GenBank/DDBJ whole genome shotgun (WGS) entry which is preliminary data.</text>
</comment>
<sequence>MIRWAVLRGMRRSTLIADRLYVTGIMAARYVASRYIVVKHYIWAVDALQNASEPVYRARHAIHRVPKDLPGQELRLPDERL</sequence>
<protein>
    <submittedName>
        <fullName evidence="1">Uncharacterized protein</fullName>
    </submittedName>
</protein>
<organism evidence="1 2">
    <name type="scientific">Novosphingobium colocasiae</name>
    <dbReference type="NCBI Taxonomy" id="1256513"/>
    <lineage>
        <taxon>Bacteria</taxon>
        <taxon>Pseudomonadati</taxon>
        <taxon>Pseudomonadota</taxon>
        <taxon>Alphaproteobacteria</taxon>
        <taxon>Sphingomonadales</taxon>
        <taxon>Sphingomonadaceae</taxon>
        <taxon>Novosphingobium</taxon>
    </lineage>
</organism>
<dbReference type="AlphaFoldDB" id="A0A918PFU5"/>
<reference evidence="1" key="2">
    <citation type="submission" date="2020-09" db="EMBL/GenBank/DDBJ databases">
        <authorList>
            <person name="Sun Q."/>
            <person name="Kim S."/>
        </authorList>
    </citation>
    <scope>NUCLEOTIDE SEQUENCE</scope>
    <source>
        <strain evidence="1">KCTC 32255</strain>
    </source>
</reference>
<evidence type="ECO:0000313" key="2">
    <source>
        <dbReference type="Proteomes" id="UP000648075"/>
    </source>
</evidence>
<reference evidence="1" key="1">
    <citation type="journal article" date="2014" name="Int. J. Syst. Evol. Microbiol.">
        <title>Complete genome sequence of Corynebacterium casei LMG S-19264T (=DSM 44701T), isolated from a smear-ripened cheese.</title>
        <authorList>
            <consortium name="US DOE Joint Genome Institute (JGI-PGF)"/>
            <person name="Walter F."/>
            <person name="Albersmeier A."/>
            <person name="Kalinowski J."/>
            <person name="Ruckert C."/>
        </authorList>
    </citation>
    <scope>NUCLEOTIDE SEQUENCE</scope>
    <source>
        <strain evidence="1">KCTC 32255</strain>
    </source>
</reference>
<gene>
    <name evidence="1" type="ORF">GCM10011614_19410</name>
</gene>
<proteinExistence type="predicted"/>